<dbReference type="InterPro" id="IPR011566">
    <property type="entry name" value="Ubq_synth_Coq7"/>
</dbReference>
<evidence type="ECO:0000256" key="7">
    <source>
        <dbReference type="ARBA" id="ARBA00023136"/>
    </source>
</evidence>
<name>X5ML76_9HYPH</name>
<feature type="binding site" evidence="8">
    <location>
        <position position="154"/>
    </location>
    <ligand>
        <name>Fe cation</name>
        <dbReference type="ChEBI" id="CHEBI:24875"/>
        <label>2</label>
    </ligand>
</feature>
<comment type="catalytic activity">
    <reaction evidence="8">
        <text>a 5-methoxy-2-methyl-3-(all-trans-polyprenyl)benzene-1,4-diol + AH2 + O2 = a 3-demethylubiquinol + A + H2O</text>
        <dbReference type="Rhea" id="RHEA:50908"/>
        <dbReference type="Rhea" id="RHEA-COMP:10859"/>
        <dbReference type="Rhea" id="RHEA-COMP:10914"/>
        <dbReference type="ChEBI" id="CHEBI:13193"/>
        <dbReference type="ChEBI" id="CHEBI:15377"/>
        <dbReference type="ChEBI" id="CHEBI:15379"/>
        <dbReference type="ChEBI" id="CHEBI:17499"/>
        <dbReference type="ChEBI" id="CHEBI:84167"/>
        <dbReference type="ChEBI" id="CHEBI:84422"/>
        <dbReference type="EC" id="1.14.99.60"/>
    </reaction>
</comment>
<keyword evidence="6 8" id="KW-0503">Monooxygenase</keyword>
<organism evidence="9 10">
    <name type="scientific">Candidatus Phaeomarinibacter ectocarpi</name>
    <dbReference type="NCBI Taxonomy" id="1458461"/>
    <lineage>
        <taxon>Bacteria</taxon>
        <taxon>Pseudomonadati</taxon>
        <taxon>Pseudomonadota</taxon>
        <taxon>Alphaproteobacteria</taxon>
        <taxon>Hyphomicrobiales</taxon>
        <taxon>Parvibaculaceae</taxon>
        <taxon>Candidatus Phaeomarinibacter</taxon>
    </lineage>
</organism>
<dbReference type="GO" id="GO:0008682">
    <property type="term" value="F:3-demethoxyubiquinol 3-hydroxylase activity"/>
    <property type="evidence" value="ECO:0007669"/>
    <property type="project" value="UniProtKB-EC"/>
</dbReference>
<dbReference type="EC" id="1.14.99.60" evidence="8"/>
<comment type="function">
    <text evidence="8">Catalyzes the hydroxylation of 2-nonaprenyl-3-methyl-6-methoxy-1,4-benzoquinol during ubiquinone biosynthesis.</text>
</comment>
<comment type="cofactor">
    <cofactor evidence="8">
        <name>Fe cation</name>
        <dbReference type="ChEBI" id="CHEBI:24875"/>
    </cofactor>
    <text evidence="8">Binds 2 iron ions per subunit.</text>
</comment>
<dbReference type="HAMAP" id="MF_01658">
    <property type="entry name" value="COQ7"/>
    <property type="match status" value="1"/>
</dbReference>
<feature type="binding site" evidence="8">
    <location>
        <position position="34"/>
    </location>
    <ligand>
        <name>Fe cation</name>
        <dbReference type="ChEBI" id="CHEBI:24875"/>
        <label>1</label>
    </ligand>
</feature>
<comment type="similarity">
    <text evidence="8">Belongs to the COQ7 family.</text>
</comment>
<dbReference type="GO" id="GO:0046872">
    <property type="term" value="F:metal ion binding"/>
    <property type="evidence" value="ECO:0007669"/>
    <property type="project" value="UniProtKB-KW"/>
</dbReference>
<evidence type="ECO:0000313" key="9">
    <source>
        <dbReference type="EMBL" id="CDO59230.1"/>
    </source>
</evidence>
<accession>X5ML76</accession>
<evidence type="ECO:0000256" key="5">
    <source>
        <dbReference type="ARBA" id="ARBA00023004"/>
    </source>
</evidence>
<dbReference type="EMBL" id="HG966617">
    <property type="protein sequence ID" value="CDO59230.1"/>
    <property type="molecule type" value="Genomic_DNA"/>
</dbReference>
<feature type="binding site" evidence="8">
    <location>
        <position position="157"/>
    </location>
    <ligand>
        <name>Fe cation</name>
        <dbReference type="ChEBI" id="CHEBI:24875"/>
        <label>2</label>
    </ligand>
</feature>
<evidence type="ECO:0000256" key="8">
    <source>
        <dbReference type="HAMAP-Rule" id="MF_01658"/>
    </source>
</evidence>
<keyword evidence="5 8" id="KW-0408">Iron</keyword>
<keyword evidence="7 8" id="KW-0472">Membrane</keyword>
<sequence length="193" mass="20998">MTSSPKKMSTADLAGNSVIQRRLHEMIRVDHAGEAGAVRIYEGQLAVFRAAKPRAKIVRDLEHMAEDEAVHLDAFNKVVADRGVRPALLNPVWGAAGYAMGVATALMGEKAAHACTAAVEEVIDEHYQDQVRELESEPAESELRDMVEKFREEEVAHKEKALAEGAEEAPGYPVLSGAIKAACRLAIRVSEKV</sequence>
<dbReference type="PANTHER" id="PTHR11237:SF4">
    <property type="entry name" value="5-DEMETHOXYUBIQUINONE HYDROXYLASE, MITOCHONDRIAL"/>
    <property type="match status" value="1"/>
</dbReference>
<feature type="binding site" evidence="8">
    <location>
        <position position="71"/>
    </location>
    <ligand>
        <name>Fe cation</name>
        <dbReference type="ChEBI" id="CHEBI:24875"/>
        <label>1</label>
    </ligand>
</feature>
<dbReference type="HOGENOM" id="CLU_071892_2_0_5"/>
<comment type="pathway">
    <text evidence="1 8">Cofactor biosynthesis; ubiquinone biosynthesis.</text>
</comment>
<gene>
    <name evidence="8" type="primary">coq7</name>
    <name evidence="9" type="ORF">BN1012_Phect1016</name>
</gene>
<evidence type="ECO:0000256" key="6">
    <source>
        <dbReference type="ARBA" id="ARBA00023033"/>
    </source>
</evidence>
<dbReference type="STRING" id="1458461.BN1012_Phect1016"/>
<dbReference type="InterPro" id="IPR009078">
    <property type="entry name" value="Ferritin-like_SF"/>
</dbReference>
<dbReference type="PANTHER" id="PTHR11237">
    <property type="entry name" value="COENZYME Q10 BIOSYNTHESIS PROTEIN 7"/>
    <property type="match status" value="1"/>
</dbReference>
<dbReference type="KEGG" id="pect:BN1012_Phect1016"/>
<dbReference type="GO" id="GO:0006744">
    <property type="term" value="P:ubiquinone biosynthetic process"/>
    <property type="evidence" value="ECO:0007669"/>
    <property type="project" value="UniProtKB-UniRule"/>
</dbReference>
<feature type="binding site" evidence="8">
    <location>
        <position position="68"/>
    </location>
    <ligand>
        <name>Fe cation</name>
        <dbReference type="ChEBI" id="CHEBI:24875"/>
        <label>1</label>
    </ligand>
</feature>
<proteinExistence type="inferred from homology"/>
<keyword evidence="10" id="KW-1185">Reference proteome</keyword>
<keyword evidence="2 8" id="KW-0831">Ubiquinone biosynthesis</keyword>
<dbReference type="Proteomes" id="UP000032160">
    <property type="component" value="Chromosome I"/>
</dbReference>
<dbReference type="AlphaFoldDB" id="X5ML76"/>
<protein>
    <recommendedName>
        <fullName evidence="8">3-demethoxyubiquinol 3-hydroxylase</fullName>
        <shortName evidence="8">DMQ hydroxylase</shortName>
        <ecNumber evidence="8">1.14.99.60</ecNumber>
    </recommendedName>
    <alternativeName>
        <fullName evidence="8">2-nonaprenyl-3-methyl-6-methoxy-1,4-benzoquinol hydroxylase</fullName>
    </alternativeName>
</protein>
<dbReference type="InterPro" id="IPR012347">
    <property type="entry name" value="Ferritin-like"/>
</dbReference>
<evidence type="ECO:0000256" key="2">
    <source>
        <dbReference type="ARBA" id="ARBA00022688"/>
    </source>
</evidence>
<dbReference type="Pfam" id="PF03232">
    <property type="entry name" value="COQ7"/>
    <property type="match status" value="1"/>
</dbReference>
<keyword evidence="4 8" id="KW-0560">Oxidoreductase</keyword>
<dbReference type="SUPFAM" id="SSF47240">
    <property type="entry name" value="Ferritin-like"/>
    <property type="match status" value="1"/>
</dbReference>
<feature type="binding site" evidence="8">
    <location>
        <position position="154"/>
    </location>
    <ligand>
        <name>Fe cation</name>
        <dbReference type="ChEBI" id="CHEBI:24875"/>
        <label>1</label>
    </ligand>
</feature>
<dbReference type="CDD" id="cd01042">
    <property type="entry name" value="DMQH"/>
    <property type="match status" value="1"/>
</dbReference>
<evidence type="ECO:0000256" key="3">
    <source>
        <dbReference type="ARBA" id="ARBA00022723"/>
    </source>
</evidence>
<feature type="binding site" evidence="8">
    <location>
        <position position="120"/>
    </location>
    <ligand>
        <name>Fe cation</name>
        <dbReference type="ChEBI" id="CHEBI:24875"/>
        <label>2</label>
    </ligand>
</feature>
<dbReference type="OrthoDB" id="7559360at2"/>
<keyword evidence="8" id="KW-1003">Cell membrane</keyword>
<keyword evidence="3 8" id="KW-0479">Metal-binding</keyword>
<comment type="subcellular location">
    <subcellularLocation>
        <location evidence="8">Cell membrane</location>
        <topology evidence="8">Peripheral membrane protein</topology>
    </subcellularLocation>
</comment>
<reference evidence="9 10" key="1">
    <citation type="journal article" date="2014" name="Front. Genet.">
        <title>Genome and metabolic network of "Candidatus Phaeomarinobacter ectocarpi" Ec32, a new candidate genus of Alphaproteobacteria frequently associated with brown algae.</title>
        <authorList>
            <person name="Dittami S.M."/>
            <person name="Barbeyron T."/>
            <person name="Boyen C."/>
            <person name="Cambefort J."/>
            <person name="Collet G."/>
            <person name="Delage L."/>
            <person name="Gobet A."/>
            <person name="Groisillier A."/>
            <person name="Leblanc C."/>
            <person name="Michel G."/>
            <person name="Scornet D."/>
            <person name="Siegel A."/>
            <person name="Tapia J.E."/>
            <person name="Tonon T."/>
        </authorList>
    </citation>
    <scope>NUCLEOTIDE SEQUENCE [LARGE SCALE GENOMIC DNA]</scope>
    <source>
        <strain evidence="9 10">Ec32</strain>
    </source>
</reference>
<dbReference type="RefSeq" id="WP_052535307.1">
    <property type="nucleotide sequence ID" value="NZ_HG966617.1"/>
</dbReference>
<evidence type="ECO:0000256" key="1">
    <source>
        <dbReference type="ARBA" id="ARBA00004749"/>
    </source>
</evidence>
<feature type="binding site" evidence="8">
    <location>
        <position position="68"/>
    </location>
    <ligand>
        <name>Fe cation</name>
        <dbReference type="ChEBI" id="CHEBI:24875"/>
        <label>2</label>
    </ligand>
</feature>
<dbReference type="PATRIC" id="fig|1458461.3.peg.1016"/>
<dbReference type="Gene3D" id="1.20.1260.10">
    <property type="match status" value="1"/>
</dbReference>
<evidence type="ECO:0000313" key="10">
    <source>
        <dbReference type="Proteomes" id="UP000032160"/>
    </source>
</evidence>
<dbReference type="UniPathway" id="UPA00232"/>
<dbReference type="GO" id="GO:0005886">
    <property type="term" value="C:plasma membrane"/>
    <property type="evidence" value="ECO:0007669"/>
    <property type="project" value="UniProtKB-SubCell"/>
</dbReference>
<evidence type="ECO:0000256" key="4">
    <source>
        <dbReference type="ARBA" id="ARBA00023002"/>
    </source>
</evidence>